<accession>A0AAP2YYP3</accession>
<dbReference type="Proteomes" id="UP001320972">
    <property type="component" value="Unassembled WGS sequence"/>
</dbReference>
<evidence type="ECO:0000256" key="1">
    <source>
        <dbReference type="SAM" id="MobiDB-lite"/>
    </source>
</evidence>
<gene>
    <name evidence="3" type="ORF">OB955_10875</name>
    <name evidence="2" type="ORF">OB960_09020</name>
</gene>
<dbReference type="AlphaFoldDB" id="A0AAP2YYP3"/>
<feature type="compositionally biased region" description="Acidic residues" evidence="1">
    <location>
        <begin position="155"/>
        <end position="175"/>
    </location>
</feature>
<feature type="compositionally biased region" description="Acidic residues" evidence="1">
    <location>
        <begin position="92"/>
        <end position="105"/>
    </location>
</feature>
<comment type="caution">
    <text evidence="2">The sequence shown here is derived from an EMBL/GenBank/DDBJ whole genome shotgun (WGS) entry which is preliminary data.</text>
</comment>
<dbReference type="EMBL" id="JAOPKB010000005">
    <property type="protein sequence ID" value="MCU4973245.1"/>
    <property type="molecule type" value="Genomic_DNA"/>
</dbReference>
<feature type="compositionally biased region" description="Acidic residues" evidence="1">
    <location>
        <begin position="119"/>
        <end position="130"/>
    </location>
</feature>
<protein>
    <submittedName>
        <fullName evidence="2">Uncharacterized protein</fullName>
    </submittedName>
</protein>
<evidence type="ECO:0000313" key="2">
    <source>
        <dbReference type="EMBL" id="MCU4741542.1"/>
    </source>
</evidence>
<evidence type="ECO:0000313" key="4">
    <source>
        <dbReference type="Proteomes" id="UP001320972"/>
    </source>
</evidence>
<evidence type="ECO:0000313" key="5">
    <source>
        <dbReference type="Proteomes" id="UP001321018"/>
    </source>
</evidence>
<proteinExistence type="predicted"/>
<sequence length="261" mass="27346">MTKEHTESTERLDALNRLTDEGTDAIDPSHVTSLASRVTGGFESGTFPIAGGGLLLYGAMKQLRHRPGRAILQAIAGAGLLAVGLRQRTASESEDGDENEWDPLEGDQGVSDAPGTSDDGGDPLESESESGIDASEIADEIGSTLSERVPISDESASENDGDDESGDTPLDTDEQLDVHVTGAPESGEPESVGGATADRQDETDTGAGDEEMSDESSDESDDDQFGQDETDLETDTGSNGSIDEDELSEENEDKDEDIHGP</sequence>
<reference evidence="2 4" key="1">
    <citation type="submission" date="2022-09" db="EMBL/GenBank/DDBJ databases">
        <title>Enrichment on poylsaccharides allowed isolation of novel metabolic and taxonomic groups of Haloarchaea.</title>
        <authorList>
            <person name="Sorokin D.Y."/>
            <person name="Elcheninov A.G."/>
            <person name="Khizhniak T.V."/>
            <person name="Kolganova T.V."/>
            <person name="Kublanov I.V."/>
        </authorList>
    </citation>
    <scope>NUCLEOTIDE SEQUENCE</scope>
    <source>
        <strain evidence="3 4">AArc-m2/3/4</strain>
        <strain evidence="2">AArc-xg1-1</strain>
    </source>
</reference>
<dbReference type="Proteomes" id="UP001321018">
    <property type="component" value="Unassembled WGS sequence"/>
</dbReference>
<feature type="region of interest" description="Disordered" evidence="1">
    <location>
        <begin position="89"/>
        <end position="261"/>
    </location>
</feature>
<feature type="compositionally biased region" description="Acidic residues" evidence="1">
    <location>
        <begin position="242"/>
        <end position="255"/>
    </location>
</feature>
<dbReference type="EMBL" id="JAOPKA010000004">
    <property type="protein sequence ID" value="MCU4741542.1"/>
    <property type="molecule type" value="Genomic_DNA"/>
</dbReference>
<keyword evidence="4" id="KW-1185">Reference proteome</keyword>
<dbReference type="RefSeq" id="WP_338003379.1">
    <property type="nucleotide sequence ID" value="NZ_JAOPKA010000004.1"/>
</dbReference>
<evidence type="ECO:0000313" key="3">
    <source>
        <dbReference type="EMBL" id="MCU4973245.1"/>
    </source>
</evidence>
<name>A0AAP2YYP3_9EURY</name>
<feature type="compositionally biased region" description="Acidic residues" evidence="1">
    <location>
        <begin position="201"/>
        <end position="234"/>
    </location>
</feature>
<organism evidence="2 5">
    <name type="scientific">Natronoglomus mannanivorans</name>
    <dbReference type="NCBI Taxonomy" id="2979990"/>
    <lineage>
        <taxon>Archaea</taxon>
        <taxon>Methanobacteriati</taxon>
        <taxon>Methanobacteriota</taxon>
        <taxon>Stenosarchaea group</taxon>
        <taxon>Halobacteria</taxon>
        <taxon>Halobacteriales</taxon>
        <taxon>Natrialbaceae</taxon>
        <taxon>Natronoglomus</taxon>
    </lineage>
</organism>